<keyword evidence="3" id="KW-0808">Transferase</keyword>
<feature type="compositionally biased region" description="Basic and acidic residues" evidence="1">
    <location>
        <begin position="1"/>
        <end position="20"/>
    </location>
</feature>
<accession>A0A2T0GZR8</accession>
<dbReference type="Proteomes" id="UP000239352">
    <property type="component" value="Unassembled WGS sequence"/>
</dbReference>
<dbReference type="SUPFAM" id="SSF55729">
    <property type="entry name" value="Acyl-CoA N-acyltransferases (Nat)"/>
    <property type="match status" value="1"/>
</dbReference>
<dbReference type="Pfam" id="PF13302">
    <property type="entry name" value="Acetyltransf_3"/>
    <property type="match status" value="1"/>
</dbReference>
<dbReference type="PANTHER" id="PTHR43792">
    <property type="entry name" value="GNAT FAMILY, PUTATIVE (AFU_ORTHOLOGUE AFUA_3G00765)-RELATED-RELATED"/>
    <property type="match status" value="1"/>
</dbReference>
<proteinExistence type="predicted"/>
<sequence>MDPKEKRTERLTLRPVRPEDEPAMVAVHTDPGTNLHRPDGAPAPERVKSDLEEWIRQWREHGIGYWAVEATAEARLVGFGGLRRDELAGSSALNLYYRFRPEAWGRGYAVELGTAAVELARTRFPGTPVVIRTRPNNAPARRVAERLGFERRVDHEPSPPKHVVYLLPDNTP</sequence>
<feature type="region of interest" description="Disordered" evidence="1">
    <location>
        <begin position="1"/>
        <end position="45"/>
    </location>
</feature>
<protein>
    <submittedName>
        <fullName evidence="3">GNAT family N-acetyltransferase</fullName>
    </submittedName>
</protein>
<dbReference type="InterPro" id="IPR016181">
    <property type="entry name" value="Acyl_CoA_acyltransferase"/>
</dbReference>
<reference evidence="3 4" key="1">
    <citation type="submission" date="2018-03" db="EMBL/GenBank/DDBJ databases">
        <title>Actinopolyspora mortivallis from Sahara, screening for active biomolecules.</title>
        <authorList>
            <person name="Selama O."/>
            <person name="Wellington E.M.H."/>
            <person name="Hacene H."/>
        </authorList>
    </citation>
    <scope>NUCLEOTIDE SEQUENCE [LARGE SCALE GENOMIC DNA]</scope>
    <source>
        <strain evidence="3 4">M5A</strain>
    </source>
</reference>
<dbReference type="GO" id="GO:0016747">
    <property type="term" value="F:acyltransferase activity, transferring groups other than amino-acyl groups"/>
    <property type="evidence" value="ECO:0007669"/>
    <property type="project" value="InterPro"/>
</dbReference>
<dbReference type="Gene3D" id="3.40.630.30">
    <property type="match status" value="1"/>
</dbReference>
<dbReference type="PANTHER" id="PTHR43792:SF1">
    <property type="entry name" value="N-ACETYLTRANSFERASE DOMAIN-CONTAINING PROTEIN"/>
    <property type="match status" value="1"/>
</dbReference>
<dbReference type="EMBL" id="PVSR01000003">
    <property type="protein sequence ID" value="PRW64605.1"/>
    <property type="molecule type" value="Genomic_DNA"/>
</dbReference>
<dbReference type="InParanoid" id="A0A2T0GZR8"/>
<dbReference type="AlphaFoldDB" id="A0A2T0GZR8"/>
<gene>
    <name evidence="3" type="ORF">CEP50_04440</name>
</gene>
<dbReference type="RefSeq" id="WP_106112641.1">
    <property type="nucleotide sequence ID" value="NZ_PVSR01000003.1"/>
</dbReference>
<feature type="domain" description="N-acetyltransferase" evidence="2">
    <location>
        <begin position="11"/>
        <end position="170"/>
    </location>
</feature>
<comment type="caution">
    <text evidence="3">The sequence shown here is derived from an EMBL/GenBank/DDBJ whole genome shotgun (WGS) entry which is preliminary data.</text>
</comment>
<name>A0A2T0GZR8_ACTMO</name>
<dbReference type="PROSITE" id="PS51186">
    <property type="entry name" value="GNAT"/>
    <property type="match status" value="1"/>
</dbReference>
<dbReference type="InterPro" id="IPR000182">
    <property type="entry name" value="GNAT_dom"/>
</dbReference>
<organism evidence="3 4">
    <name type="scientific">Actinopolyspora mortivallis</name>
    <dbReference type="NCBI Taxonomy" id="33906"/>
    <lineage>
        <taxon>Bacteria</taxon>
        <taxon>Bacillati</taxon>
        <taxon>Actinomycetota</taxon>
        <taxon>Actinomycetes</taxon>
        <taxon>Actinopolysporales</taxon>
        <taxon>Actinopolysporaceae</taxon>
        <taxon>Actinopolyspora</taxon>
    </lineage>
</organism>
<evidence type="ECO:0000313" key="3">
    <source>
        <dbReference type="EMBL" id="PRW64605.1"/>
    </source>
</evidence>
<keyword evidence="4" id="KW-1185">Reference proteome</keyword>
<evidence type="ECO:0000256" key="1">
    <source>
        <dbReference type="SAM" id="MobiDB-lite"/>
    </source>
</evidence>
<evidence type="ECO:0000259" key="2">
    <source>
        <dbReference type="PROSITE" id="PS51186"/>
    </source>
</evidence>
<evidence type="ECO:0000313" key="4">
    <source>
        <dbReference type="Proteomes" id="UP000239352"/>
    </source>
</evidence>
<dbReference type="InterPro" id="IPR051531">
    <property type="entry name" value="N-acetyltransferase"/>
</dbReference>